<evidence type="ECO:0000313" key="1">
    <source>
        <dbReference type="EMBL" id="QJH92833.1"/>
    </source>
</evidence>
<reference evidence="1" key="1">
    <citation type="submission" date="2020-03" db="EMBL/GenBank/DDBJ databases">
        <title>The deep terrestrial virosphere.</title>
        <authorList>
            <person name="Holmfeldt K."/>
            <person name="Nilsson E."/>
            <person name="Simone D."/>
            <person name="Lopez-Fernandez M."/>
            <person name="Wu X."/>
            <person name="de Brujin I."/>
            <person name="Lundin D."/>
            <person name="Andersson A."/>
            <person name="Bertilsson S."/>
            <person name="Dopson M."/>
        </authorList>
    </citation>
    <scope>NUCLEOTIDE SEQUENCE</scope>
    <source>
        <strain evidence="1">MM171A02317</strain>
    </source>
</reference>
<gene>
    <name evidence="1" type="ORF">MM171A02317_0011</name>
</gene>
<accession>A0A6M3X6I8</accession>
<dbReference type="AlphaFoldDB" id="A0A6M3X6I8"/>
<name>A0A6M3X6I8_9ZZZZ</name>
<dbReference type="EMBL" id="MT143924">
    <property type="protein sequence ID" value="QJH92833.1"/>
    <property type="molecule type" value="Genomic_DNA"/>
</dbReference>
<proteinExistence type="predicted"/>
<organism evidence="1">
    <name type="scientific">viral metagenome</name>
    <dbReference type="NCBI Taxonomy" id="1070528"/>
    <lineage>
        <taxon>unclassified sequences</taxon>
        <taxon>metagenomes</taxon>
        <taxon>organismal metagenomes</taxon>
    </lineage>
</organism>
<protein>
    <submittedName>
        <fullName evidence="1">Uncharacterized protein</fullName>
    </submittedName>
</protein>
<sequence length="107" mass="12073">MNKQATIFEAIASSGIFLALGTASYLEELRNDKSDPAQQVKMAKALRKRVLLLIDSNLSPGQKDELRTFFDDFDEVREVTFDSRQLNWDGLKVALEGLAVIPKRKDD</sequence>